<dbReference type="Proteomes" id="UP000077154">
    <property type="component" value="Unassembled WGS sequence"/>
</dbReference>
<dbReference type="GeneID" id="36289811"/>
<reference evidence="1" key="1">
    <citation type="submission" date="2016-03" db="EMBL/GenBank/DDBJ databases">
        <title>Updated assembly of Pseudogymnoascus destructans, the fungus causing white-nose syndrome of bats.</title>
        <authorList>
            <person name="Palmer J.M."/>
            <person name="Drees K.P."/>
            <person name="Foster J.T."/>
            <person name="Lindner D.L."/>
        </authorList>
    </citation>
    <scope>NUCLEOTIDE SEQUENCE [LARGE SCALE GENOMIC DNA]</scope>
    <source>
        <strain evidence="1">20631-21</strain>
    </source>
</reference>
<protein>
    <submittedName>
        <fullName evidence="1">Uncharacterized protein</fullName>
    </submittedName>
</protein>
<dbReference type="EMBL" id="KV441404">
    <property type="protein sequence ID" value="OAF56493.1"/>
    <property type="molecule type" value="Genomic_DNA"/>
</dbReference>
<accession>A0A177A5U3</accession>
<evidence type="ECO:0000313" key="1">
    <source>
        <dbReference type="EMBL" id="OAF56493.1"/>
    </source>
</evidence>
<organism evidence="1">
    <name type="scientific">Pseudogymnoascus destructans</name>
    <dbReference type="NCBI Taxonomy" id="655981"/>
    <lineage>
        <taxon>Eukaryota</taxon>
        <taxon>Fungi</taxon>
        <taxon>Dikarya</taxon>
        <taxon>Ascomycota</taxon>
        <taxon>Pezizomycotina</taxon>
        <taxon>Leotiomycetes</taxon>
        <taxon>Thelebolales</taxon>
        <taxon>Thelebolaceae</taxon>
        <taxon>Pseudogymnoascus</taxon>
    </lineage>
</organism>
<dbReference type="VEuPathDB" id="FungiDB:GMDG_02348"/>
<dbReference type="RefSeq" id="XP_024321787.1">
    <property type="nucleotide sequence ID" value="XM_024470344.1"/>
</dbReference>
<dbReference type="OrthoDB" id="5272396at2759"/>
<proteinExistence type="predicted"/>
<name>A0A177A5U3_9PEZI</name>
<sequence length="280" mass="31796">MASMAPTGAKTPSTLLTLPGEIRDLIWEYCLVSPTSRVLPVYYRTFPAADPPSPFVWTAIRPFPLPWSTEAAAYGAAHGAALRIAFTKSLHLVPCAPTTEELLSPTLLPLAHLLPLVNLQVHAETAGRFWGSNRLVLPDYAAGCEVLAYLGPASQGVQRVEMAIGNVWDVDRWQGWQIIMMLNQLERLVREGALEMLRLKYVIGVDDGMRNQLKAFSLWYHMLLKNREESNWGRCKRELVREDKMKSDKVMPLLERSWGLEEDKQPVTAWQMRRIKSQNW</sequence>
<dbReference type="AlphaFoldDB" id="A0A177A5U3"/>
<gene>
    <name evidence="1" type="ORF">VC83_06755</name>
</gene>